<dbReference type="CDD" id="cd18809">
    <property type="entry name" value="SF1_C_RecD"/>
    <property type="match status" value="1"/>
</dbReference>
<feature type="compositionally biased region" description="Basic and acidic residues" evidence="1">
    <location>
        <begin position="1381"/>
        <end position="1403"/>
    </location>
</feature>
<dbReference type="EMBL" id="BOOR01000085">
    <property type="protein sequence ID" value="GII59420.1"/>
    <property type="molecule type" value="Genomic_DNA"/>
</dbReference>
<protein>
    <recommendedName>
        <fullName evidence="2">TrwC relaxase domain-containing protein</fullName>
    </recommendedName>
</protein>
<feature type="compositionally biased region" description="Basic and acidic residues" evidence="1">
    <location>
        <begin position="1498"/>
        <end position="1554"/>
    </location>
</feature>
<feature type="domain" description="TrwC relaxase" evidence="2">
    <location>
        <begin position="12"/>
        <end position="381"/>
    </location>
</feature>
<dbReference type="InterPro" id="IPR014862">
    <property type="entry name" value="TrwC"/>
</dbReference>
<proteinExistence type="predicted"/>
<dbReference type="SUPFAM" id="SSF55464">
    <property type="entry name" value="Origin of replication-binding domain, RBD-like"/>
    <property type="match status" value="1"/>
</dbReference>
<evidence type="ECO:0000313" key="4">
    <source>
        <dbReference type="Proteomes" id="UP000605992"/>
    </source>
</evidence>
<feature type="region of interest" description="Disordered" evidence="1">
    <location>
        <begin position="1353"/>
        <end position="1466"/>
    </location>
</feature>
<evidence type="ECO:0000313" key="3">
    <source>
        <dbReference type="EMBL" id="GII59420.1"/>
    </source>
</evidence>
<feature type="compositionally biased region" description="Basic and acidic residues" evidence="1">
    <location>
        <begin position="1412"/>
        <end position="1466"/>
    </location>
</feature>
<dbReference type="Pfam" id="PF08751">
    <property type="entry name" value="TrwC"/>
    <property type="match status" value="1"/>
</dbReference>
<evidence type="ECO:0000259" key="2">
    <source>
        <dbReference type="Pfam" id="PF08751"/>
    </source>
</evidence>
<dbReference type="InterPro" id="IPR027417">
    <property type="entry name" value="P-loop_NTPase"/>
</dbReference>
<dbReference type="NCBIfam" id="NF041492">
    <property type="entry name" value="MobF"/>
    <property type="match status" value="1"/>
</dbReference>
<keyword evidence="4" id="KW-1185">Reference proteome</keyword>
<feature type="region of interest" description="Disordered" evidence="1">
    <location>
        <begin position="960"/>
        <end position="997"/>
    </location>
</feature>
<organism evidence="3 4">
    <name type="scientific">Planotetraspora thailandica</name>
    <dbReference type="NCBI Taxonomy" id="487172"/>
    <lineage>
        <taxon>Bacteria</taxon>
        <taxon>Bacillati</taxon>
        <taxon>Actinomycetota</taxon>
        <taxon>Actinomycetes</taxon>
        <taxon>Streptosporangiales</taxon>
        <taxon>Streptosporangiaceae</taxon>
        <taxon>Planotetraspora</taxon>
    </lineage>
</organism>
<dbReference type="Gene3D" id="2.30.30.940">
    <property type="match status" value="1"/>
</dbReference>
<gene>
    <name evidence="3" type="ORF">Pth03_78090</name>
</gene>
<evidence type="ECO:0000256" key="1">
    <source>
        <dbReference type="SAM" id="MobiDB-lite"/>
    </source>
</evidence>
<comment type="caution">
    <text evidence="3">The sequence shown here is derived from an EMBL/GenBank/DDBJ whole genome shotgun (WGS) entry which is preliminary data.</text>
</comment>
<dbReference type="Pfam" id="PF13604">
    <property type="entry name" value="AAA_30"/>
    <property type="match status" value="1"/>
</dbReference>
<dbReference type="SUPFAM" id="SSF52540">
    <property type="entry name" value="P-loop containing nucleoside triphosphate hydrolases"/>
    <property type="match status" value="2"/>
</dbReference>
<dbReference type="Gene3D" id="3.40.50.300">
    <property type="entry name" value="P-loop containing nucleotide triphosphate hydrolases"/>
    <property type="match status" value="2"/>
</dbReference>
<feature type="compositionally biased region" description="Basic and acidic residues" evidence="1">
    <location>
        <begin position="968"/>
        <end position="977"/>
    </location>
</feature>
<feature type="region of interest" description="Disordered" evidence="1">
    <location>
        <begin position="1497"/>
        <end position="1554"/>
    </location>
</feature>
<accession>A0A8J3Y204</accession>
<reference evidence="3" key="1">
    <citation type="submission" date="2021-01" db="EMBL/GenBank/DDBJ databases">
        <title>Whole genome shotgun sequence of Planotetraspora thailandica NBRC 104271.</title>
        <authorList>
            <person name="Komaki H."/>
            <person name="Tamura T."/>
        </authorList>
    </citation>
    <scope>NUCLEOTIDE SEQUENCE</scope>
    <source>
        <strain evidence="3">NBRC 104271</strain>
    </source>
</reference>
<name>A0A8J3Y204_9ACTN</name>
<dbReference type="Proteomes" id="UP000605992">
    <property type="component" value="Unassembled WGS sequence"/>
</dbReference>
<sequence length="1554" mass="169022">MLSMTTGYDPGYLARTAGGAENYYLSATGGQGGGEPAGRWTGRGCADLGLVGEVDADEMTAIYAHLLDPRDPEGKATLGKAPRTYRSADEVLADKLKAEPDASPERIKALTLEASKNARSAVLFHDATFSPAKSVSLLHAGFQAAAVDARAAGDLVTAEAMEAKARTVWDAVEAGSQAALDFLQDEAGYSRTGYHGAIPRDPVTGRQLADHATGRFVEAHDWVVASFSQHTNRNGDPQLHVHNAILNRVECPDGQWRTIDSRGMRKARPAAAAIGERVMGEQLTRTLGVEFATRPDGKAREIVGIDEATRDLFSSRRATIQRDVATLVTEYEAKHGHSPSRRALFQMAQYVTLDSKTRMRKGKEEAPREISLAGWEAQARAAELGALADIPGEVAGRVDLAEARHVAELADQEIQRVLETAIAEVQEASATWNRYQLTAAINRALPDQLGGLPADTVRKVLVDLTNDALDPASDLGVHRLNAPELVATPDAYVREDDGRSVFEPHERGLYTTRKQLDVEEKLIRAGAELGAPALDPEMAAAALGGDVAALAARLSGAAVEQDGSGVEQGSADAAQWVGGLRDDQAAAVHGVLTSGRRIDVLVGPAGAGKSRAMGELSTLWREQVEGKVVGLAVSQNAAEVLQGEGCDRTRNIAMFLTRVRTGQERIGPRDLIVVDEASMATSRQLAEINRIAEQAGAKLLLTGDPEQLAAVGDAGAFAMLAREHGYYQLTQVQRMSAEWEREASLAMRRGEVSALEQYDKHGRLLEGTAEEMSEQAYRRWLADHLEGKSSLLLSATKDQVTELAARAQADLRALGLVQDDGITLREATAGRGDLIMARQNHSKVTDEDGRRITNRDVLRIEELAQDDVKVRRLLGRDAATGEQQWSEAYPVGKWYLEEHAELAYASTVHAAQGRTVDTCHSLVGEGTGRSMLYVMMTRGREGNYAYVSIDERTAQMEAGQDAAPELAEAARRAERDAGPVPTPEAARAAAGRIVPDGPDAPRLDRFAVLAEAITTDEAELTATETLRDEYLRAGHLGHLGAIHTEVVRDISEARYAEVLEAALTPDQWARFAGTEDRGPRGTLYRLLRSAELAGHDAAALVERAVHAREIDDPASPAESIASVLHHRVRTALGTDEPAPLPVALVADRTPTHGPAELVDYARELATVMDARAAEIGERVAQEAPAWAIEHLGPVPADPIARQDWAARAGVVEAFREQYDRLSLDDAIGYAPDSPEARASWHAAYVALGRPEAELDVASRTDGELWLERAAYARAAKWAPQYVADDLRDTTVASDRARADAVLTAQEAAAELDPARRELLEGRARAHESLAGVLEDRRRALEFIDEAREAWHAETEQARQRAAQADQELRRRHPEADLPPIHQDDERADDRTAEPVEVERDEPMRGQLALDIAVERDDQPTAEQDADRGVERDDERAEDRTAEPVEVERDAVPVRQDDERAAEVHEHQGELDLGIGVVDGRQVAADLVAAAEAAKVTRKALERQEAERSAADREELERRDAERAREQVAVRQEPQRRLEDERVPSFSRDEPGLER</sequence>